<dbReference type="RefSeq" id="WP_036848558.1">
    <property type="nucleotide sequence ID" value="NZ_JQJD01000003.1"/>
</dbReference>
<reference evidence="18 19" key="1">
    <citation type="submission" date="2014-08" db="EMBL/GenBank/DDBJ databases">
        <title>Porphyromonas cangingivalis strain:COT-109_OH1386 Genome sequencing.</title>
        <authorList>
            <person name="Wallis C."/>
            <person name="Deusch O."/>
            <person name="O'Flynn C."/>
            <person name="Davis I."/>
            <person name="Jospin G."/>
            <person name="Darling A.E."/>
            <person name="Coil D.A."/>
            <person name="Alexiev A."/>
            <person name="Horsfall A."/>
            <person name="Kirkwood N."/>
            <person name="Harris S."/>
            <person name="Eisen J.A."/>
        </authorList>
    </citation>
    <scope>NUCLEOTIDE SEQUENCE [LARGE SCALE GENOMIC DNA]</scope>
    <source>
        <strain evidence="19">COT-109 OH1386</strain>
    </source>
</reference>
<keyword evidence="3" id="KW-0997">Cell inner membrane</keyword>
<keyword evidence="5 16" id="KW-0285">Flavoprotein</keyword>
<evidence type="ECO:0000256" key="1">
    <source>
        <dbReference type="ARBA" id="ARBA00022448"/>
    </source>
</evidence>
<dbReference type="STRING" id="36874.HQ34_09425"/>
<keyword evidence="9 16" id="KW-1133">Transmembrane helix</keyword>
<sequence>MKALRKYIDKIKPTFSEGGKLASLHSVFDGLETFLFVPAKTSKRGVHIHDSTDSKRTMTVVVLALMPALFFGMYNIGYQHYLAIGQSVSFWTMFAFGLLTMIPKIIVSYLSVLGVEFAIAQIKKHEVAEGALVTGMLIPLIVPVDTPLWMIAVAAVISVIFAKEVFGGTGYNIFNVALVTRAILFFGYPLAMSGDEVFVRTGTTFGMGAGSVVDGFSGATPLGQAALAEGVPQIHNIIGQPLTTMDYFIGLIPGSIGETSVLAILIGAVMLLITGIASWKIMLSVFVGGFLTALGFNAIGANGPMLLSAVDHILLGGFAFGAVFMATDPVTAARTETGKYIYGFFIGVFAILIRTLNPGYPEGMMLAILLMNFFAPLIDFYVVDANVRMRSKRAAKTVKSV</sequence>
<dbReference type="PANTHER" id="PTHR30578">
    <property type="entry name" value="ELECTRON TRANSPORT COMPLEX PROTEIN RNFD"/>
    <property type="match status" value="1"/>
</dbReference>
<keyword evidence="8 16" id="KW-1278">Translocase</keyword>
<evidence type="ECO:0000256" key="3">
    <source>
        <dbReference type="ARBA" id="ARBA00022519"/>
    </source>
</evidence>
<dbReference type="eggNOG" id="COG4658">
    <property type="taxonomic scope" value="Bacteria"/>
</dbReference>
<feature type="transmembrane region" description="Helical" evidence="16">
    <location>
        <begin position="247"/>
        <end position="274"/>
    </location>
</feature>
<dbReference type="PIRSF" id="PIRSF016055">
    <property type="entry name" value="NADH-UbQ_OxRdtase_B_su"/>
    <property type="match status" value="1"/>
</dbReference>
<evidence type="ECO:0000256" key="5">
    <source>
        <dbReference type="ARBA" id="ARBA00022630"/>
    </source>
</evidence>
<evidence type="ECO:0000256" key="2">
    <source>
        <dbReference type="ARBA" id="ARBA00022475"/>
    </source>
</evidence>
<keyword evidence="2 16" id="KW-1003">Cell membrane</keyword>
<keyword evidence="13 16" id="KW-0830">Ubiquinone</keyword>
<keyword evidence="14 16" id="KW-0472">Membrane</keyword>
<keyword evidence="15 16" id="KW-0739">Sodium transport</keyword>
<feature type="transmembrane region" description="Helical" evidence="16">
    <location>
        <begin position="339"/>
        <end position="357"/>
    </location>
</feature>
<name>A0A099WTV4_PORCN</name>
<evidence type="ECO:0000256" key="10">
    <source>
        <dbReference type="ARBA" id="ARBA00023027"/>
    </source>
</evidence>
<protein>
    <recommendedName>
        <fullName evidence="16">Na(+)-translocating NADH-quinone reductase subunit B</fullName>
        <shortName evidence="16">Na(+)-NQR subunit B</shortName>
        <shortName evidence="16">Na(+)-translocating NQR subunit B</shortName>
        <ecNumber evidence="16">7.2.1.1</ecNumber>
    </recommendedName>
    <alternativeName>
        <fullName evidence="16">NQR complex subunit B</fullName>
    </alternativeName>
    <alternativeName>
        <fullName evidence="16">NQR-1 subunit B</fullName>
    </alternativeName>
</protein>
<feature type="modified residue" description="FMN phosphoryl threonine" evidence="16 17">
    <location>
        <position position="220"/>
    </location>
</feature>
<dbReference type="EMBL" id="JQJD01000003">
    <property type="protein sequence ID" value="KGN83024.1"/>
    <property type="molecule type" value="Genomic_DNA"/>
</dbReference>
<dbReference type="NCBIfam" id="TIGR01937">
    <property type="entry name" value="nqrB"/>
    <property type="match status" value="1"/>
</dbReference>
<dbReference type="PANTHER" id="PTHR30578:SF1">
    <property type="entry name" value="NA(+)-TRANSLOCATING NADH-QUINONE REDUCTASE SUBUNIT B"/>
    <property type="match status" value="1"/>
</dbReference>
<evidence type="ECO:0000256" key="17">
    <source>
        <dbReference type="PIRSR" id="PIRSR016055-50"/>
    </source>
</evidence>
<keyword evidence="10 16" id="KW-0520">NAD</keyword>
<dbReference type="Proteomes" id="UP000030125">
    <property type="component" value="Unassembled WGS sequence"/>
</dbReference>
<keyword evidence="7 16" id="KW-0812">Transmembrane</keyword>
<evidence type="ECO:0000256" key="13">
    <source>
        <dbReference type="ARBA" id="ARBA00023075"/>
    </source>
</evidence>
<feature type="transmembrane region" description="Helical" evidence="16">
    <location>
        <begin position="363"/>
        <end position="383"/>
    </location>
</feature>
<gene>
    <name evidence="16" type="primary">nqrB</name>
    <name evidence="18" type="ORF">HQ35_00980</name>
</gene>
<keyword evidence="11 16" id="KW-0915">Sodium</keyword>
<feature type="transmembrane region" description="Helical" evidence="16">
    <location>
        <begin position="148"/>
        <end position="166"/>
    </location>
</feature>
<keyword evidence="1 16" id="KW-0813">Transport</keyword>
<evidence type="ECO:0000256" key="11">
    <source>
        <dbReference type="ARBA" id="ARBA00023053"/>
    </source>
</evidence>
<comment type="cofactor">
    <cofactor evidence="16 17">
        <name>FMN</name>
        <dbReference type="ChEBI" id="CHEBI:58210"/>
    </cofactor>
</comment>
<keyword evidence="6 16" id="KW-0288">FMN</keyword>
<feature type="transmembrane region" description="Helical" evidence="16">
    <location>
        <begin position="173"/>
        <end position="191"/>
    </location>
</feature>
<evidence type="ECO:0000256" key="8">
    <source>
        <dbReference type="ARBA" id="ARBA00022967"/>
    </source>
</evidence>
<dbReference type="GO" id="GO:0006814">
    <property type="term" value="P:sodium ion transport"/>
    <property type="evidence" value="ECO:0007669"/>
    <property type="project" value="UniProtKB-UniRule"/>
</dbReference>
<evidence type="ECO:0000256" key="9">
    <source>
        <dbReference type="ARBA" id="ARBA00022989"/>
    </source>
</evidence>
<dbReference type="NCBIfam" id="NF003756">
    <property type="entry name" value="PRK05349.1"/>
    <property type="match status" value="1"/>
</dbReference>
<comment type="caution">
    <text evidence="18">The sequence shown here is derived from an EMBL/GenBank/DDBJ whole genome shotgun (WGS) entry which is preliminary data.</text>
</comment>
<dbReference type="AlphaFoldDB" id="A0A099WTV4"/>
<dbReference type="EC" id="7.2.1.1" evidence="16"/>
<feature type="transmembrane region" description="Helical" evidence="16">
    <location>
        <begin position="281"/>
        <end position="299"/>
    </location>
</feature>
<evidence type="ECO:0000256" key="7">
    <source>
        <dbReference type="ARBA" id="ARBA00022692"/>
    </source>
</evidence>
<dbReference type="InterPro" id="IPR004338">
    <property type="entry name" value="NqrB/RnfD"/>
</dbReference>
<dbReference type="GO" id="GO:0022904">
    <property type="term" value="P:respiratory electron transport chain"/>
    <property type="evidence" value="ECO:0007669"/>
    <property type="project" value="InterPro"/>
</dbReference>
<evidence type="ECO:0000256" key="4">
    <source>
        <dbReference type="ARBA" id="ARBA00022553"/>
    </source>
</evidence>
<evidence type="ECO:0000256" key="14">
    <source>
        <dbReference type="ARBA" id="ARBA00023136"/>
    </source>
</evidence>
<evidence type="ECO:0000313" key="18">
    <source>
        <dbReference type="EMBL" id="KGN83024.1"/>
    </source>
</evidence>
<comment type="function">
    <text evidence="16">NQR complex catalyzes the reduction of ubiquinone-1 to ubiquinol by two successive reactions, coupled with the transport of Na(+) ions from the cytoplasm to the periplasm. NqrA to NqrE are probably involved in the second step, the conversion of ubisemiquinone to ubiquinol.</text>
</comment>
<dbReference type="GO" id="GO:0055085">
    <property type="term" value="P:transmembrane transport"/>
    <property type="evidence" value="ECO:0007669"/>
    <property type="project" value="InterPro"/>
</dbReference>
<comment type="subunit">
    <text evidence="16">Composed of six subunits; NqrA, NqrB, NqrC, NqrD, NqrE and NqrF.</text>
</comment>
<dbReference type="InterPro" id="IPR010966">
    <property type="entry name" value="NqrB"/>
</dbReference>
<evidence type="ECO:0000256" key="6">
    <source>
        <dbReference type="ARBA" id="ARBA00022643"/>
    </source>
</evidence>
<proteinExistence type="inferred from homology"/>
<dbReference type="GO" id="GO:0010181">
    <property type="term" value="F:FMN binding"/>
    <property type="evidence" value="ECO:0007669"/>
    <property type="project" value="InterPro"/>
</dbReference>
<dbReference type="Pfam" id="PF03116">
    <property type="entry name" value="NQR2_RnfD_RnfE"/>
    <property type="match status" value="1"/>
</dbReference>
<keyword evidence="12 16" id="KW-0406">Ion transport</keyword>
<feature type="transmembrane region" description="Helical" evidence="16">
    <location>
        <begin position="58"/>
        <end position="78"/>
    </location>
</feature>
<comment type="subcellular location">
    <subcellularLocation>
        <location evidence="16">Cell membrane</location>
        <topology evidence="16">Multi-pass membrane protein</topology>
    </subcellularLocation>
</comment>
<feature type="transmembrane region" description="Helical" evidence="16">
    <location>
        <begin position="127"/>
        <end position="142"/>
    </location>
</feature>
<keyword evidence="4 16" id="KW-0597">Phosphoprotein</keyword>
<organism evidence="18 19">
    <name type="scientific">Porphyromonas cangingivalis</name>
    <dbReference type="NCBI Taxonomy" id="36874"/>
    <lineage>
        <taxon>Bacteria</taxon>
        <taxon>Pseudomonadati</taxon>
        <taxon>Bacteroidota</taxon>
        <taxon>Bacteroidia</taxon>
        <taxon>Bacteroidales</taxon>
        <taxon>Porphyromonadaceae</taxon>
        <taxon>Porphyromonas</taxon>
    </lineage>
</organism>
<dbReference type="HAMAP" id="MF_00426">
    <property type="entry name" value="NqrB"/>
    <property type="match status" value="1"/>
</dbReference>
<feature type="transmembrane region" description="Helical" evidence="16">
    <location>
        <begin position="305"/>
        <end position="327"/>
    </location>
</feature>
<dbReference type="GO" id="GO:0016655">
    <property type="term" value="F:oxidoreductase activity, acting on NAD(P)H, quinone or similar compound as acceptor"/>
    <property type="evidence" value="ECO:0007669"/>
    <property type="project" value="UniProtKB-UniRule"/>
</dbReference>
<feature type="transmembrane region" description="Helical" evidence="16">
    <location>
        <begin position="90"/>
        <end position="115"/>
    </location>
</feature>
<dbReference type="OrthoDB" id="9776359at2"/>
<comment type="catalytic activity">
    <reaction evidence="16">
        <text>a ubiquinone + n Na(+)(in) + NADH + H(+) = a ubiquinol + n Na(+)(out) + NAD(+)</text>
        <dbReference type="Rhea" id="RHEA:47748"/>
        <dbReference type="Rhea" id="RHEA-COMP:9565"/>
        <dbReference type="Rhea" id="RHEA-COMP:9566"/>
        <dbReference type="ChEBI" id="CHEBI:15378"/>
        <dbReference type="ChEBI" id="CHEBI:16389"/>
        <dbReference type="ChEBI" id="CHEBI:17976"/>
        <dbReference type="ChEBI" id="CHEBI:29101"/>
        <dbReference type="ChEBI" id="CHEBI:57540"/>
        <dbReference type="ChEBI" id="CHEBI:57945"/>
        <dbReference type="EC" id="7.2.1.1"/>
    </reaction>
</comment>
<accession>A0A099WTV4</accession>
<evidence type="ECO:0000256" key="12">
    <source>
        <dbReference type="ARBA" id="ARBA00023065"/>
    </source>
</evidence>
<evidence type="ECO:0000256" key="15">
    <source>
        <dbReference type="ARBA" id="ARBA00023201"/>
    </source>
</evidence>
<keyword evidence="19" id="KW-1185">Reference proteome</keyword>
<comment type="similarity">
    <text evidence="16">Belongs to the NqrB/RnfD family.</text>
</comment>
<dbReference type="GO" id="GO:0005886">
    <property type="term" value="C:plasma membrane"/>
    <property type="evidence" value="ECO:0007669"/>
    <property type="project" value="UniProtKB-SubCell"/>
</dbReference>
<evidence type="ECO:0000256" key="16">
    <source>
        <dbReference type="HAMAP-Rule" id="MF_00426"/>
    </source>
</evidence>
<evidence type="ECO:0000313" key="19">
    <source>
        <dbReference type="Proteomes" id="UP000030125"/>
    </source>
</evidence>